<evidence type="ECO:0000256" key="3">
    <source>
        <dbReference type="ARBA" id="ARBA00022737"/>
    </source>
</evidence>
<reference evidence="9" key="1">
    <citation type="journal article" date="2004" name="Nature">
        <title>Genome duplication in the teleost fish Tetraodon nigroviridis reveals the early vertebrate proto-karyotype.</title>
        <authorList>
            <person name="Jaillon O."/>
            <person name="Aury J.-M."/>
            <person name="Brunet F."/>
            <person name="Petit J.-L."/>
            <person name="Stange-Thomann N."/>
            <person name="Mauceli E."/>
            <person name="Bouneau L."/>
            <person name="Fischer C."/>
            <person name="Ozouf-Costaz C."/>
            <person name="Bernot A."/>
            <person name="Nicaud S."/>
            <person name="Jaffe D."/>
            <person name="Fisher S."/>
            <person name="Lutfalla G."/>
            <person name="Dossat C."/>
            <person name="Segurens B."/>
            <person name="Dasilva C."/>
            <person name="Salanoubat M."/>
            <person name="Levy M."/>
            <person name="Boudet N."/>
            <person name="Castellano S."/>
            <person name="Anthouard V."/>
            <person name="Jubin C."/>
            <person name="Castelli V."/>
            <person name="Katinka M."/>
            <person name="Vacherie B."/>
            <person name="Biemont C."/>
            <person name="Skalli Z."/>
            <person name="Cattolico L."/>
            <person name="Poulain J."/>
            <person name="De Berardinis V."/>
            <person name="Cruaud C."/>
            <person name="Duprat S."/>
            <person name="Brottier P."/>
            <person name="Coutanceau J.-P."/>
            <person name="Gouzy J."/>
            <person name="Parra G."/>
            <person name="Lardier G."/>
            <person name="Chapple C."/>
            <person name="McKernan K.J."/>
            <person name="McEwan P."/>
            <person name="Bosak S."/>
            <person name="Kellis M."/>
            <person name="Volff J.-N."/>
            <person name="Guigo R."/>
            <person name="Zody M.C."/>
            <person name="Mesirov J."/>
            <person name="Lindblad-Toh K."/>
            <person name="Birren B."/>
            <person name="Nusbaum C."/>
            <person name="Kahn D."/>
            <person name="Robinson-Rechavi M."/>
            <person name="Laudet V."/>
            <person name="Schachter V."/>
            <person name="Quetier F."/>
            <person name="Saurin W."/>
            <person name="Scarpelli C."/>
            <person name="Wincker P."/>
            <person name="Lander E.S."/>
            <person name="Weissenbach J."/>
            <person name="Roest Crollius H."/>
        </authorList>
    </citation>
    <scope>NUCLEOTIDE SEQUENCE [LARGE SCALE GENOMIC DNA]</scope>
</reference>
<dbReference type="FunFam" id="1.25.40.20:FF:000004">
    <property type="entry name" value="Phosphatase 1 regulatory subunit 12A"/>
    <property type="match status" value="1"/>
</dbReference>
<evidence type="ECO:0000256" key="2">
    <source>
        <dbReference type="ARBA" id="ARBA00022490"/>
    </source>
</evidence>
<dbReference type="Gene3D" id="1.25.40.20">
    <property type="entry name" value="Ankyrin repeat-containing domain"/>
    <property type="match status" value="2"/>
</dbReference>
<dbReference type="InterPro" id="IPR051226">
    <property type="entry name" value="PP1_Regulatory_Subunit"/>
</dbReference>
<sequence>MGDSARTKRREQLKRWSGSSTDRAPAVARRRWRGAVEDPPGEAEALLGHTATDPSVSASTHGTSPLLKRRKRVRFDRAAEFLAACASGDREEAELMLKESQDGETEPQEHVEIINCTNADGITALHQACIDGSMEMVTFLLERDASVNQADSEGWTPLHVAASCGYPDIAEWVESKTQLGKFLLQRGASLSAVNCDGDVPLDIALDEATESLLQDYTLKQGVDLEAAKRLEEEQITRDAQTWLKDGPPADVRHPRTGATPLHVAAAKGYLQALKILCQCGLDASAKDLDGWTPLHAAAHWGQGEACRILAEQLCNMEARSNAGQTPFDVADESVEKLLEELLVKQANWRNERSISARQKQQGSPAANTQSKLRSFLRSERAALVNGRSGLGLFLANVTPIRFQAPARDEESESQRKARSRMMLQSRRSTQPVSPMVTLTPAERDVDAVKQEESEAEKRLAVRDRRRGRRERRSTGLLQPDGEDEAREVPGGDTHISSETPLGGSSADYRSVRTPPSETMSAGGSRKASWASWTLLYFRLLQDNLVLKDKLQEMELLLSQNKVELERLRQSQESISDRPALMELGNFEKLGLQRRAVELEDELKVLGDLRADNQRLKDENAALIRVISKLSR</sequence>
<feature type="compositionally biased region" description="Basic and acidic residues" evidence="7">
    <location>
        <begin position="406"/>
        <end position="415"/>
    </location>
</feature>
<feature type="domain" description="cGMP-dependent protein kinase interacting" evidence="8">
    <location>
        <begin position="535"/>
        <end position="631"/>
    </location>
</feature>
<comment type="subcellular location">
    <subcellularLocation>
        <location evidence="1">Cytoplasm</location>
    </subcellularLocation>
</comment>
<dbReference type="GO" id="GO:0005737">
    <property type="term" value="C:cytoplasm"/>
    <property type="evidence" value="ECO:0007669"/>
    <property type="project" value="UniProtKB-SubCell"/>
</dbReference>
<accession>Q4RLG3</accession>
<dbReference type="GO" id="GO:0019208">
    <property type="term" value="F:phosphatase regulator activity"/>
    <property type="evidence" value="ECO:0007669"/>
    <property type="project" value="TreeGrafter"/>
</dbReference>
<reference evidence="9" key="2">
    <citation type="submission" date="2004-02" db="EMBL/GenBank/DDBJ databases">
        <authorList>
            <consortium name="Genoscope"/>
            <consortium name="Whitehead Institute Centre for Genome Research"/>
        </authorList>
    </citation>
    <scope>NUCLEOTIDE SEQUENCE</scope>
</reference>
<feature type="repeat" description="ANK" evidence="5">
    <location>
        <begin position="153"/>
        <end position="195"/>
    </location>
</feature>
<dbReference type="Pfam" id="PF12796">
    <property type="entry name" value="Ank_2"/>
    <property type="match status" value="2"/>
</dbReference>
<evidence type="ECO:0000256" key="5">
    <source>
        <dbReference type="PROSITE-ProRule" id="PRU00023"/>
    </source>
</evidence>
<keyword evidence="6" id="KW-0175">Coiled coil</keyword>
<dbReference type="EMBL" id="CAAE01015021">
    <property type="protein sequence ID" value="CAG10769.1"/>
    <property type="molecule type" value="Genomic_DNA"/>
</dbReference>
<feature type="compositionally biased region" description="Basic and acidic residues" evidence="7">
    <location>
        <begin position="441"/>
        <end position="462"/>
    </location>
</feature>
<feature type="repeat" description="ANK" evidence="5">
    <location>
        <begin position="120"/>
        <end position="152"/>
    </location>
</feature>
<dbReference type="InterPro" id="IPR002110">
    <property type="entry name" value="Ankyrin_rpt"/>
</dbReference>
<feature type="coiled-coil region" evidence="6">
    <location>
        <begin position="598"/>
        <end position="625"/>
    </location>
</feature>
<dbReference type="PANTHER" id="PTHR24179">
    <property type="entry name" value="PROTEIN PHOSPHATASE 1 REGULATORY SUBUNIT 12"/>
    <property type="match status" value="1"/>
</dbReference>
<keyword evidence="4 5" id="KW-0040">ANK repeat</keyword>
<gene>
    <name evidence="9" type="ORF">GSTENG00032501001</name>
</gene>
<dbReference type="SMART" id="SM00248">
    <property type="entry name" value="ANK"/>
    <property type="match status" value="4"/>
</dbReference>
<evidence type="ECO:0000256" key="1">
    <source>
        <dbReference type="ARBA" id="ARBA00004496"/>
    </source>
</evidence>
<dbReference type="SUPFAM" id="SSF48403">
    <property type="entry name" value="Ankyrin repeat"/>
    <property type="match status" value="1"/>
</dbReference>
<keyword evidence="2" id="KW-0963">Cytoplasm</keyword>
<keyword evidence="3" id="KW-0677">Repeat</keyword>
<dbReference type="KEGG" id="tng:GSTEN00032501G001"/>
<dbReference type="Pfam" id="PF15898">
    <property type="entry name" value="PRKG1_interact"/>
    <property type="match status" value="1"/>
</dbReference>
<evidence type="ECO:0000256" key="7">
    <source>
        <dbReference type="SAM" id="MobiDB-lite"/>
    </source>
</evidence>
<organism evidence="9">
    <name type="scientific">Tetraodon nigroviridis</name>
    <name type="common">Spotted green pufferfish</name>
    <name type="synonym">Chelonodon nigroviridis</name>
    <dbReference type="NCBI Taxonomy" id="99883"/>
    <lineage>
        <taxon>Eukaryota</taxon>
        <taxon>Metazoa</taxon>
        <taxon>Chordata</taxon>
        <taxon>Craniata</taxon>
        <taxon>Vertebrata</taxon>
        <taxon>Euteleostomi</taxon>
        <taxon>Actinopterygii</taxon>
        <taxon>Neopterygii</taxon>
        <taxon>Teleostei</taxon>
        <taxon>Neoteleostei</taxon>
        <taxon>Acanthomorphata</taxon>
        <taxon>Eupercaria</taxon>
        <taxon>Tetraodontiformes</taxon>
        <taxon>Tetradontoidea</taxon>
        <taxon>Tetraodontidae</taxon>
        <taxon>Tetraodon</taxon>
    </lineage>
</organism>
<dbReference type="OrthoDB" id="19014at2759"/>
<comment type="caution">
    <text evidence="9">The sequence shown here is derived from an EMBL/GenBank/DDBJ whole genome shotgun (WGS) entry which is preliminary data.</text>
</comment>
<dbReference type="Gene3D" id="6.10.140.390">
    <property type="match status" value="1"/>
</dbReference>
<feature type="region of interest" description="Disordered" evidence="7">
    <location>
        <begin position="1"/>
        <end position="65"/>
    </location>
</feature>
<proteinExistence type="predicted"/>
<dbReference type="AlphaFoldDB" id="Q4RLG3"/>
<feature type="region of interest" description="Disordered" evidence="7">
    <location>
        <begin position="405"/>
        <end position="524"/>
    </location>
</feature>
<dbReference type="GO" id="GO:0004857">
    <property type="term" value="F:enzyme inhibitor activity"/>
    <property type="evidence" value="ECO:0007669"/>
    <property type="project" value="TreeGrafter"/>
</dbReference>
<dbReference type="PROSITE" id="PS50088">
    <property type="entry name" value="ANK_REPEAT"/>
    <property type="match status" value="4"/>
</dbReference>
<protein>
    <submittedName>
        <fullName evidence="9">(spotted green pufferfish) hypothetical protein</fullName>
    </submittedName>
</protein>
<evidence type="ECO:0000259" key="8">
    <source>
        <dbReference type="Pfam" id="PF15898"/>
    </source>
</evidence>
<dbReference type="PROSITE" id="PS50297">
    <property type="entry name" value="ANK_REP_REGION"/>
    <property type="match status" value="3"/>
</dbReference>
<feature type="repeat" description="ANK" evidence="5">
    <location>
        <begin position="289"/>
        <end position="321"/>
    </location>
</feature>
<dbReference type="PANTHER" id="PTHR24179:SF27">
    <property type="entry name" value="PROTEIN PHOSPHATASE 1 REGULATORY SUBUNIT 12C"/>
    <property type="match status" value="1"/>
</dbReference>
<evidence type="ECO:0000256" key="6">
    <source>
        <dbReference type="SAM" id="Coils"/>
    </source>
</evidence>
<feature type="repeat" description="ANK" evidence="5">
    <location>
        <begin position="256"/>
        <end position="288"/>
    </location>
</feature>
<name>Q4RLG3_TETNG</name>
<dbReference type="GO" id="GO:0019901">
    <property type="term" value="F:protein kinase binding"/>
    <property type="evidence" value="ECO:0007669"/>
    <property type="project" value="InterPro"/>
</dbReference>
<evidence type="ECO:0000256" key="4">
    <source>
        <dbReference type="ARBA" id="ARBA00023043"/>
    </source>
</evidence>
<dbReference type="Gene3D" id="6.10.250.1820">
    <property type="match status" value="1"/>
</dbReference>
<evidence type="ECO:0000313" key="9">
    <source>
        <dbReference type="EMBL" id="CAG10769.1"/>
    </source>
</evidence>
<dbReference type="InterPro" id="IPR036770">
    <property type="entry name" value="Ankyrin_rpt-contain_sf"/>
</dbReference>
<feature type="compositionally biased region" description="Polar residues" evidence="7">
    <location>
        <begin position="52"/>
        <end position="63"/>
    </location>
</feature>
<dbReference type="InterPro" id="IPR031775">
    <property type="entry name" value="PRKG1_interact"/>
</dbReference>